<evidence type="ECO:0000313" key="3">
    <source>
        <dbReference type="Proteomes" id="UP001222932"/>
    </source>
</evidence>
<evidence type="ECO:0000256" key="1">
    <source>
        <dbReference type="SAM" id="MobiDB-lite"/>
    </source>
</evidence>
<feature type="compositionally biased region" description="Basic and acidic residues" evidence="1">
    <location>
        <begin position="124"/>
        <end position="133"/>
    </location>
</feature>
<reference evidence="2" key="2">
    <citation type="submission" date="2023-06" db="EMBL/GenBank/DDBJ databases">
        <authorList>
            <person name="Kobayashi Y."/>
            <person name="Kayamori A."/>
            <person name="Aoki K."/>
            <person name="Shiwa Y."/>
            <person name="Fujita N."/>
            <person name="Sugita T."/>
            <person name="Iwasaki W."/>
            <person name="Tanaka N."/>
            <person name="Takashima M."/>
        </authorList>
    </citation>
    <scope>NUCLEOTIDE SEQUENCE</scope>
    <source>
        <strain evidence="2">HIS016</strain>
    </source>
</reference>
<reference evidence="2" key="1">
    <citation type="journal article" date="2023" name="BMC Genomics">
        <title>Chromosome-level genome assemblies of Cutaneotrichosporon spp. (Trichosporonales, Basidiomycota) reveal imbalanced evolution between nucleotide sequences and chromosome synteny.</title>
        <authorList>
            <person name="Kobayashi Y."/>
            <person name="Kayamori A."/>
            <person name="Aoki K."/>
            <person name="Shiwa Y."/>
            <person name="Matsutani M."/>
            <person name="Fujita N."/>
            <person name="Sugita T."/>
            <person name="Iwasaki W."/>
            <person name="Tanaka N."/>
            <person name="Takashima M."/>
        </authorList>
    </citation>
    <scope>NUCLEOTIDE SEQUENCE</scope>
    <source>
        <strain evidence="2">HIS016</strain>
    </source>
</reference>
<protein>
    <submittedName>
        <fullName evidence="2">Uncharacterized protein</fullName>
    </submittedName>
</protein>
<evidence type="ECO:0000313" key="2">
    <source>
        <dbReference type="EMBL" id="GMK57771.1"/>
    </source>
</evidence>
<keyword evidence="3" id="KW-1185">Reference proteome</keyword>
<feature type="compositionally biased region" description="Low complexity" evidence="1">
    <location>
        <begin position="159"/>
        <end position="175"/>
    </location>
</feature>
<gene>
    <name evidence="2" type="ORF">CspeluHIS016_0406050</name>
</gene>
<feature type="compositionally biased region" description="Basic and acidic residues" evidence="1">
    <location>
        <begin position="145"/>
        <end position="158"/>
    </location>
</feature>
<proteinExistence type="predicted"/>
<feature type="region of interest" description="Disordered" evidence="1">
    <location>
        <begin position="39"/>
        <end position="66"/>
    </location>
</feature>
<dbReference type="AlphaFoldDB" id="A0AAD3YC76"/>
<feature type="region of interest" description="Disordered" evidence="1">
    <location>
        <begin position="80"/>
        <end position="183"/>
    </location>
</feature>
<dbReference type="EMBL" id="BTCM01000004">
    <property type="protein sequence ID" value="GMK57771.1"/>
    <property type="molecule type" value="Genomic_DNA"/>
</dbReference>
<dbReference type="Proteomes" id="UP001222932">
    <property type="component" value="Unassembled WGS sequence"/>
</dbReference>
<name>A0AAD3YC76_9TREE</name>
<organism evidence="2 3">
    <name type="scientific">Cutaneotrichosporon spelunceum</name>
    <dbReference type="NCBI Taxonomy" id="1672016"/>
    <lineage>
        <taxon>Eukaryota</taxon>
        <taxon>Fungi</taxon>
        <taxon>Dikarya</taxon>
        <taxon>Basidiomycota</taxon>
        <taxon>Agaricomycotina</taxon>
        <taxon>Tremellomycetes</taxon>
        <taxon>Trichosporonales</taxon>
        <taxon>Trichosporonaceae</taxon>
        <taxon>Cutaneotrichosporon</taxon>
    </lineage>
</organism>
<comment type="caution">
    <text evidence="2">The sequence shown here is derived from an EMBL/GenBank/DDBJ whole genome shotgun (WGS) entry which is preliminary data.</text>
</comment>
<sequence>MLGLKKKLSALVPSDTRGTLQKALTVEWDTGHKAVLVDLSPGRERRDTEMSSASAPSKYGRLPDEDEEEALFRAWDAAEVERKTAREKEERTRRMVAEALGAPRKAESVLGLDKLGAFNQDRPPTPEKESRDRREKRRNLFVPLRPDDGALVRKHEGSGRSPASSRSGSRSSADAAHPDNPFR</sequence>
<feature type="compositionally biased region" description="Basic and acidic residues" evidence="1">
    <location>
        <begin position="80"/>
        <end position="96"/>
    </location>
</feature>
<accession>A0AAD3YC76</accession>